<sequence>MAEHSAVKLSDGAYVQVKLLCDTDKKKPLLIALHGAPGLSDHREPESSFGFLASNFRVLVYDARGSGESDLKPPYTDARWVADVDELRKTLTLCSKWAGAKKFILAGGSYGGFVALQYAIAHPDRLLALVLRDTWANGLRGSINFLKNILTSDRINPDADRQVRIVSGGVRDNQDFANAFAEIEGIYTPKDESMDSESASSIFEGNTIAETRHLHYETHNFAFSHNIPRFDVRSRLKDVTAPTLVATGRLDVVVPACYGEEISQGVPQSELVIFEKSGHSPPTDEPELFQKTVTEFLAKWIE</sequence>
<dbReference type="InterPro" id="IPR050266">
    <property type="entry name" value="AB_hydrolase_sf"/>
</dbReference>
<comment type="similarity">
    <text evidence="1">Belongs to the peptidase S33 family.</text>
</comment>
<reference evidence="4" key="1">
    <citation type="submission" date="2023-02" db="EMBL/GenBank/DDBJ databases">
        <title>Colletotrichum kahawae CIFC_Que2 genome sequencing and assembly.</title>
        <authorList>
            <person name="Baroncelli R."/>
        </authorList>
    </citation>
    <scope>NUCLEOTIDE SEQUENCE</scope>
    <source>
        <strain evidence="4">CIFC_Que2</strain>
    </source>
</reference>
<keyword evidence="5" id="KW-1185">Reference proteome</keyword>
<organism evidence="4 5">
    <name type="scientific">Colletotrichum kahawae</name>
    <name type="common">Coffee berry disease fungus</name>
    <dbReference type="NCBI Taxonomy" id="34407"/>
    <lineage>
        <taxon>Eukaryota</taxon>
        <taxon>Fungi</taxon>
        <taxon>Dikarya</taxon>
        <taxon>Ascomycota</taxon>
        <taxon>Pezizomycotina</taxon>
        <taxon>Sordariomycetes</taxon>
        <taxon>Hypocreomycetidae</taxon>
        <taxon>Glomerellales</taxon>
        <taxon>Glomerellaceae</taxon>
        <taxon>Colletotrichum</taxon>
        <taxon>Colletotrichum gloeosporioides species complex</taxon>
    </lineage>
</organism>
<dbReference type="PANTHER" id="PTHR43798">
    <property type="entry name" value="MONOACYLGLYCEROL LIPASE"/>
    <property type="match status" value="1"/>
</dbReference>
<keyword evidence="2" id="KW-0378">Hydrolase</keyword>
<dbReference type="Proteomes" id="UP001281614">
    <property type="component" value="Unassembled WGS sequence"/>
</dbReference>
<dbReference type="SUPFAM" id="SSF53474">
    <property type="entry name" value="alpha/beta-Hydrolases"/>
    <property type="match status" value="1"/>
</dbReference>
<evidence type="ECO:0000313" key="4">
    <source>
        <dbReference type="EMBL" id="KAK2731002.1"/>
    </source>
</evidence>
<accession>A0AAD9XZ55</accession>
<dbReference type="PRINTS" id="PR00793">
    <property type="entry name" value="PROAMNOPTASE"/>
</dbReference>
<evidence type="ECO:0000259" key="3">
    <source>
        <dbReference type="Pfam" id="PF00561"/>
    </source>
</evidence>
<evidence type="ECO:0000256" key="2">
    <source>
        <dbReference type="ARBA" id="ARBA00022801"/>
    </source>
</evidence>
<feature type="domain" description="AB hydrolase-1" evidence="3">
    <location>
        <begin position="28"/>
        <end position="284"/>
    </location>
</feature>
<dbReference type="GO" id="GO:0006508">
    <property type="term" value="P:proteolysis"/>
    <property type="evidence" value="ECO:0007669"/>
    <property type="project" value="InterPro"/>
</dbReference>
<dbReference type="EMBL" id="VYYT01000621">
    <property type="protein sequence ID" value="KAK2731002.1"/>
    <property type="molecule type" value="Genomic_DNA"/>
</dbReference>
<dbReference type="InterPro" id="IPR002410">
    <property type="entry name" value="Peptidase_S33"/>
</dbReference>
<name>A0AAD9XZ55_COLKA</name>
<dbReference type="AlphaFoldDB" id="A0AAD9XZ55"/>
<dbReference type="GO" id="GO:0008233">
    <property type="term" value="F:peptidase activity"/>
    <property type="evidence" value="ECO:0007669"/>
    <property type="project" value="InterPro"/>
</dbReference>
<gene>
    <name evidence="4" type="ORF">CKAH01_09260</name>
</gene>
<comment type="caution">
    <text evidence="4">The sequence shown here is derived from an EMBL/GenBank/DDBJ whole genome shotgun (WGS) entry which is preliminary data.</text>
</comment>
<dbReference type="GO" id="GO:0016020">
    <property type="term" value="C:membrane"/>
    <property type="evidence" value="ECO:0007669"/>
    <property type="project" value="TreeGrafter"/>
</dbReference>
<dbReference type="Gene3D" id="3.40.50.1820">
    <property type="entry name" value="alpha/beta hydrolase"/>
    <property type="match status" value="1"/>
</dbReference>
<proteinExistence type="inferred from homology"/>
<evidence type="ECO:0000313" key="5">
    <source>
        <dbReference type="Proteomes" id="UP001281614"/>
    </source>
</evidence>
<dbReference type="InterPro" id="IPR029058">
    <property type="entry name" value="AB_hydrolase_fold"/>
</dbReference>
<dbReference type="PANTHER" id="PTHR43798:SF31">
    <property type="entry name" value="AB HYDROLASE SUPERFAMILY PROTEIN YCLE"/>
    <property type="match status" value="1"/>
</dbReference>
<evidence type="ECO:0000256" key="1">
    <source>
        <dbReference type="ARBA" id="ARBA00010088"/>
    </source>
</evidence>
<dbReference type="InterPro" id="IPR000073">
    <property type="entry name" value="AB_hydrolase_1"/>
</dbReference>
<protein>
    <submittedName>
        <fullName evidence="4">Proline iminopeptidase</fullName>
    </submittedName>
</protein>
<dbReference type="Pfam" id="PF00561">
    <property type="entry name" value="Abhydrolase_1"/>
    <property type="match status" value="1"/>
</dbReference>
<dbReference type="PRINTS" id="PR00111">
    <property type="entry name" value="ABHYDROLASE"/>
</dbReference>